<reference evidence="1" key="2">
    <citation type="journal article" date="2015" name="Fish Shellfish Immunol.">
        <title>Early steps in the European eel (Anguilla anguilla)-Vibrio vulnificus interaction in the gills: Role of the RtxA13 toxin.</title>
        <authorList>
            <person name="Callol A."/>
            <person name="Pajuelo D."/>
            <person name="Ebbesson L."/>
            <person name="Teles M."/>
            <person name="MacKenzie S."/>
            <person name="Amaro C."/>
        </authorList>
    </citation>
    <scope>NUCLEOTIDE SEQUENCE</scope>
</reference>
<protein>
    <submittedName>
        <fullName evidence="1">Uncharacterized protein</fullName>
    </submittedName>
</protein>
<organism evidence="1">
    <name type="scientific">Anguilla anguilla</name>
    <name type="common">European freshwater eel</name>
    <name type="synonym">Muraena anguilla</name>
    <dbReference type="NCBI Taxonomy" id="7936"/>
    <lineage>
        <taxon>Eukaryota</taxon>
        <taxon>Metazoa</taxon>
        <taxon>Chordata</taxon>
        <taxon>Craniata</taxon>
        <taxon>Vertebrata</taxon>
        <taxon>Euteleostomi</taxon>
        <taxon>Actinopterygii</taxon>
        <taxon>Neopterygii</taxon>
        <taxon>Teleostei</taxon>
        <taxon>Anguilliformes</taxon>
        <taxon>Anguillidae</taxon>
        <taxon>Anguilla</taxon>
    </lineage>
</organism>
<dbReference type="EMBL" id="GBXM01045595">
    <property type="protein sequence ID" value="JAH62982.1"/>
    <property type="molecule type" value="Transcribed_RNA"/>
</dbReference>
<accession>A0A0E9UB89</accession>
<name>A0A0E9UB89_ANGAN</name>
<sequence length="43" mass="4891">MFKKNPKKTIHQMTSGCQNLKGHTFLKCFSLHGSAHQSQMNSQ</sequence>
<evidence type="ECO:0000313" key="1">
    <source>
        <dbReference type="EMBL" id="JAH62982.1"/>
    </source>
</evidence>
<proteinExistence type="predicted"/>
<reference evidence="1" key="1">
    <citation type="submission" date="2014-11" db="EMBL/GenBank/DDBJ databases">
        <authorList>
            <person name="Amaro Gonzalez C."/>
        </authorList>
    </citation>
    <scope>NUCLEOTIDE SEQUENCE</scope>
</reference>
<dbReference type="AlphaFoldDB" id="A0A0E9UB89"/>